<evidence type="ECO:0000256" key="1">
    <source>
        <dbReference type="SAM" id="MobiDB-lite"/>
    </source>
</evidence>
<feature type="compositionally biased region" description="Basic residues" evidence="1">
    <location>
        <begin position="33"/>
        <end position="46"/>
    </location>
</feature>
<feature type="compositionally biased region" description="Pro residues" evidence="1">
    <location>
        <begin position="436"/>
        <end position="445"/>
    </location>
</feature>
<accession>A0ABR3GJ80</accession>
<reference evidence="2 3" key="1">
    <citation type="submission" date="2024-02" db="EMBL/GenBank/DDBJ databases">
        <title>Discinaceae phylogenomics.</title>
        <authorList>
            <person name="Dirks A.C."/>
            <person name="James T.Y."/>
        </authorList>
    </citation>
    <scope>NUCLEOTIDE SEQUENCE [LARGE SCALE GENOMIC DNA]</scope>
    <source>
        <strain evidence="2 3">ACD0624</strain>
    </source>
</reference>
<feature type="region of interest" description="Disordered" evidence="1">
    <location>
        <begin position="312"/>
        <end position="455"/>
    </location>
</feature>
<feature type="compositionally biased region" description="Polar residues" evidence="1">
    <location>
        <begin position="15"/>
        <end position="32"/>
    </location>
</feature>
<protein>
    <submittedName>
        <fullName evidence="2">Ribosomal 40S subunit protein S14B</fullName>
    </submittedName>
</protein>
<feature type="compositionally biased region" description="Low complexity" evidence="1">
    <location>
        <begin position="59"/>
        <end position="95"/>
    </location>
</feature>
<name>A0ABR3GJ80_9PEZI</name>
<sequence>MASQEDSRQPIILDTPTSLSSPLQQPQGTTSSAHHHHHHHNHHHRDRPSIRLIPPPPFTSTTANSLAASSSSTLASTMPTIDPTSTTSTTSLSTLPPSPSTDGWEDLSSSLIDSYDLTTLRSKLQLANQLIKSLSSSLSAIRTNAAHYLLQHRILEMETAEAAARHQVESEITRREVEVLRLDQSAFSTTQQLALAEENEAYKRRLRKAKRSIREYREELGDAKDENERLKKRIRDNRQHQLDASRSPDGGHRGGGGGGGSGGGGGGGGGGHVSSTTAERHTARRAGNSEVDTNQDDGLVALGFLASQVLSQEMDDSHDSDSHRATTPKPKHRKAIASAPPVGRRALMSPVAFTTSTTSRSLKRRRSRDSTISASADEGLASESAKRRRLGHGANTLHNAIRKRRCTHSPHPTPTTPLIHEQRSNRRHHIQDAKTPPQPGTPVSPPRRVEEGGRV</sequence>
<feature type="compositionally biased region" description="Basic and acidic residues" evidence="1">
    <location>
        <begin position="315"/>
        <end position="324"/>
    </location>
</feature>
<dbReference type="Proteomes" id="UP001447188">
    <property type="component" value="Unassembled WGS sequence"/>
</dbReference>
<dbReference type="EMBL" id="JBBBZM010000058">
    <property type="protein sequence ID" value="KAL0635987.1"/>
    <property type="molecule type" value="Genomic_DNA"/>
</dbReference>
<feature type="region of interest" description="Disordered" evidence="1">
    <location>
        <begin position="1"/>
        <end position="105"/>
    </location>
</feature>
<comment type="caution">
    <text evidence="2">The sequence shown here is derived from an EMBL/GenBank/DDBJ whole genome shotgun (WGS) entry which is preliminary data.</text>
</comment>
<keyword evidence="3" id="KW-1185">Reference proteome</keyword>
<feature type="region of interest" description="Disordered" evidence="1">
    <location>
        <begin position="221"/>
        <end position="295"/>
    </location>
</feature>
<evidence type="ECO:0000313" key="2">
    <source>
        <dbReference type="EMBL" id="KAL0635987.1"/>
    </source>
</evidence>
<organism evidence="2 3">
    <name type="scientific">Discina gigas</name>
    <dbReference type="NCBI Taxonomy" id="1032678"/>
    <lineage>
        <taxon>Eukaryota</taxon>
        <taxon>Fungi</taxon>
        <taxon>Dikarya</taxon>
        <taxon>Ascomycota</taxon>
        <taxon>Pezizomycotina</taxon>
        <taxon>Pezizomycetes</taxon>
        <taxon>Pezizales</taxon>
        <taxon>Discinaceae</taxon>
        <taxon>Discina</taxon>
    </lineage>
</organism>
<feature type="compositionally biased region" description="Gly residues" evidence="1">
    <location>
        <begin position="253"/>
        <end position="272"/>
    </location>
</feature>
<gene>
    <name evidence="2" type="primary">RPS14B_2</name>
    <name evidence="2" type="ORF">Q9L58_005015</name>
</gene>
<proteinExistence type="predicted"/>
<evidence type="ECO:0000313" key="3">
    <source>
        <dbReference type="Proteomes" id="UP001447188"/>
    </source>
</evidence>